<name>A0A6J2KKC3_BOMMA</name>
<keyword evidence="1" id="KW-1185">Reference proteome</keyword>
<reference evidence="2" key="1">
    <citation type="submission" date="2025-08" db="UniProtKB">
        <authorList>
            <consortium name="RefSeq"/>
        </authorList>
    </citation>
    <scope>IDENTIFICATION</scope>
    <source>
        <tissue evidence="2">Silk gland</tissue>
    </source>
</reference>
<organism evidence="1 2">
    <name type="scientific">Bombyx mandarina</name>
    <name type="common">Wild silk moth</name>
    <name type="synonym">Wild silkworm</name>
    <dbReference type="NCBI Taxonomy" id="7092"/>
    <lineage>
        <taxon>Eukaryota</taxon>
        <taxon>Metazoa</taxon>
        <taxon>Ecdysozoa</taxon>
        <taxon>Arthropoda</taxon>
        <taxon>Hexapoda</taxon>
        <taxon>Insecta</taxon>
        <taxon>Pterygota</taxon>
        <taxon>Neoptera</taxon>
        <taxon>Endopterygota</taxon>
        <taxon>Lepidoptera</taxon>
        <taxon>Glossata</taxon>
        <taxon>Ditrysia</taxon>
        <taxon>Bombycoidea</taxon>
        <taxon>Bombycidae</taxon>
        <taxon>Bombycinae</taxon>
        <taxon>Bombyx</taxon>
    </lineage>
</organism>
<dbReference type="GeneID" id="114250791"/>
<dbReference type="RefSeq" id="XP_028040614.1">
    <property type="nucleotide sequence ID" value="XM_028184813.1"/>
</dbReference>
<evidence type="ECO:0000313" key="2">
    <source>
        <dbReference type="RefSeq" id="XP_028040614.1"/>
    </source>
</evidence>
<dbReference type="KEGG" id="bman:114250791"/>
<sequence>MWSKGGILSYDILVKSSFKLTVGRIVATSNGKEMVKFHMREPCDHFLIKHLFRINMNITKDCTVKKEHYIFKIDLEDLTENYFGGKYFYGNWTFRSVFAGSECNLLCTITELIMTPKKRN</sequence>
<proteinExistence type="predicted"/>
<dbReference type="AlphaFoldDB" id="A0A6J2KKC3"/>
<dbReference type="OrthoDB" id="6931711at2759"/>
<evidence type="ECO:0000313" key="1">
    <source>
        <dbReference type="Proteomes" id="UP000504629"/>
    </source>
</evidence>
<accession>A0A6J2KKC3</accession>
<dbReference type="Proteomes" id="UP000504629">
    <property type="component" value="Unplaced"/>
</dbReference>
<protein>
    <submittedName>
        <fullName evidence="2">Uncharacterized protein LOC114250791</fullName>
    </submittedName>
</protein>
<gene>
    <name evidence="2" type="primary">LOC114250791</name>
</gene>